<dbReference type="InterPro" id="IPR029068">
    <property type="entry name" value="Glyas_Bleomycin-R_OHBP_Dase"/>
</dbReference>
<dbReference type="InterPro" id="IPR037523">
    <property type="entry name" value="VOC_core"/>
</dbReference>
<sequence length="583" mass="66594">MEGNGDDLLDFASDEIFKKPKTNNNISFSTTTTTTIESTTQSNSNPQTSYVSPLLAQLIDSSINQINNSNDEDVQFSNSYRDDKDDELMDYDDNTQTDDEYFIPTQYQSKMINRNNLPTHTVTPNKGIDSMITGDNDDSPIGVQKTKQSTVVDDQNKDRKLPIWMSKPKPEIKDYDKDNFNEIKLKFNEKFKNKENSNVDSDKLIKSLKGFIEVEEPILKGRVICFDLETSGFGPDDSIIEIGGVELIDGCRTGAIFQSYAKPLNMIHPKAQEVHNLTSYLLMTCKPIQFVLSSFMDWVGDSPLIAHNLAFDRRMLIQELIRSNIEFNPDHKCFCTMRYFRKVYQGQTYSLDSVSQHLNINKILLRKTHGALVDSEILAIIYNHLVNLPSTMANLKLISKLSNNDIIQKELENSNNNNKSDKILPIPKMDKKSISNNNNENEDGNDNNDNRSIFKSIDHLVLLTENLEKCKYFYSTVLGLEFQEFLDIYHKKRYALKFGRQKINIHELNNAHDIHPRAHNIACGNLDLCVISSVPLRDVINRFIEHSIKIEEGPVPRTGANGPILSVYIRDPDKNLIEISEYL</sequence>
<dbReference type="InterPro" id="IPR012337">
    <property type="entry name" value="RNaseH-like_sf"/>
</dbReference>
<comment type="caution">
    <text evidence="3">The sequence shown here is derived from an EMBL/GenBank/DDBJ whole genome shotgun (WGS) entry which is preliminary data.</text>
</comment>
<dbReference type="STRING" id="361077.A0A151Z578"/>
<dbReference type="InParanoid" id="A0A151Z578"/>
<dbReference type="CDD" id="cd06127">
    <property type="entry name" value="DEDDh"/>
    <property type="match status" value="1"/>
</dbReference>
<dbReference type="EMBL" id="LODT01000046">
    <property type="protein sequence ID" value="KYQ88954.1"/>
    <property type="molecule type" value="Genomic_DNA"/>
</dbReference>
<evidence type="ECO:0000256" key="1">
    <source>
        <dbReference type="SAM" id="MobiDB-lite"/>
    </source>
</evidence>
<name>A0A151Z578_TIELA</name>
<dbReference type="InterPro" id="IPR006054">
    <property type="entry name" value="DnaQ"/>
</dbReference>
<accession>A0A151Z578</accession>
<feature type="region of interest" description="Disordered" evidence="1">
    <location>
        <begin position="134"/>
        <end position="154"/>
    </location>
</feature>
<dbReference type="Gene3D" id="3.10.180.10">
    <property type="entry name" value="2,3-Dihydroxybiphenyl 1,2-Dioxygenase, domain 1"/>
    <property type="match status" value="1"/>
</dbReference>
<feature type="region of interest" description="Disordered" evidence="1">
    <location>
        <begin position="68"/>
        <end position="87"/>
    </location>
</feature>
<feature type="region of interest" description="Disordered" evidence="1">
    <location>
        <begin position="417"/>
        <end position="449"/>
    </location>
</feature>
<dbReference type="SMART" id="SM00479">
    <property type="entry name" value="EXOIII"/>
    <property type="match status" value="1"/>
</dbReference>
<dbReference type="OrthoDB" id="5371818at2759"/>
<dbReference type="Proteomes" id="UP000076078">
    <property type="component" value="Unassembled WGS sequence"/>
</dbReference>
<dbReference type="PANTHER" id="PTHR30231:SF39">
    <property type="entry name" value="DNA POLYMERASE III, EPSILON SUBUNIT"/>
    <property type="match status" value="1"/>
</dbReference>
<dbReference type="GO" id="GO:0003887">
    <property type="term" value="F:DNA-directed DNA polymerase activity"/>
    <property type="evidence" value="ECO:0007669"/>
    <property type="project" value="InterPro"/>
</dbReference>
<organism evidence="3 4">
    <name type="scientific">Tieghemostelium lacteum</name>
    <name type="common">Slime mold</name>
    <name type="synonym">Dictyostelium lacteum</name>
    <dbReference type="NCBI Taxonomy" id="361077"/>
    <lineage>
        <taxon>Eukaryota</taxon>
        <taxon>Amoebozoa</taxon>
        <taxon>Evosea</taxon>
        <taxon>Eumycetozoa</taxon>
        <taxon>Dictyostelia</taxon>
        <taxon>Dictyosteliales</taxon>
        <taxon>Raperosteliaceae</taxon>
        <taxon>Tieghemostelium</taxon>
    </lineage>
</organism>
<keyword evidence="4" id="KW-1185">Reference proteome</keyword>
<dbReference type="SUPFAM" id="SSF53098">
    <property type="entry name" value="Ribonuclease H-like"/>
    <property type="match status" value="1"/>
</dbReference>
<evidence type="ECO:0000313" key="3">
    <source>
        <dbReference type="EMBL" id="KYQ88954.1"/>
    </source>
</evidence>
<feature type="domain" description="VOC" evidence="2">
    <location>
        <begin position="456"/>
        <end position="582"/>
    </location>
</feature>
<dbReference type="GO" id="GO:0003677">
    <property type="term" value="F:DNA binding"/>
    <property type="evidence" value="ECO:0007669"/>
    <property type="project" value="InterPro"/>
</dbReference>
<dbReference type="GO" id="GO:0008408">
    <property type="term" value="F:3'-5' exonuclease activity"/>
    <property type="evidence" value="ECO:0007669"/>
    <property type="project" value="TreeGrafter"/>
</dbReference>
<gene>
    <name evidence="3" type="ORF">DLAC_10543</name>
</gene>
<dbReference type="NCBIfam" id="TIGR00573">
    <property type="entry name" value="dnaq"/>
    <property type="match status" value="1"/>
</dbReference>
<protein>
    <submittedName>
        <fullName evidence="3">DNA polymerase III</fullName>
    </submittedName>
</protein>
<dbReference type="InterPro" id="IPR036397">
    <property type="entry name" value="RNaseH_sf"/>
</dbReference>
<dbReference type="AlphaFoldDB" id="A0A151Z578"/>
<proteinExistence type="predicted"/>
<dbReference type="SUPFAM" id="SSF54593">
    <property type="entry name" value="Glyoxalase/Bleomycin resistance protein/Dihydroxybiphenyl dioxygenase"/>
    <property type="match status" value="1"/>
</dbReference>
<reference evidence="3 4" key="1">
    <citation type="submission" date="2015-12" db="EMBL/GenBank/DDBJ databases">
        <title>Dictyostelia acquired genes for synthesis and detection of signals that induce cell-type specialization by lateral gene transfer from prokaryotes.</title>
        <authorList>
            <person name="Gloeckner G."/>
            <person name="Schaap P."/>
        </authorList>
    </citation>
    <scope>NUCLEOTIDE SEQUENCE [LARGE SCALE GENOMIC DNA]</scope>
    <source>
        <strain evidence="3 4">TK</strain>
    </source>
</reference>
<dbReference type="PROSITE" id="PS51819">
    <property type="entry name" value="VOC"/>
    <property type="match status" value="1"/>
</dbReference>
<dbReference type="InterPro" id="IPR013520">
    <property type="entry name" value="Ribonucl_H"/>
</dbReference>
<dbReference type="Pfam" id="PF00903">
    <property type="entry name" value="Glyoxalase"/>
    <property type="match status" value="1"/>
</dbReference>
<dbReference type="Gene3D" id="3.30.420.10">
    <property type="entry name" value="Ribonuclease H-like superfamily/Ribonuclease H"/>
    <property type="match status" value="1"/>
</dbReference>
<dbReference type="InterPro" id="IPR004360">
    <property type="entry name" value="Glyas_Fos-R_dOase_dom"/>
</dbReference>
<dbReference type="PANTHER" id="PTHR30231">
    <property type="entry name" value="DNA POLYMERASE III SUBUNIT EPSILON"/>
    <property type="match status" value="1"/>
</dbReference>
<evidence type="ECO:0000313" key="4">
    <source>
        <dbReference type="Proteomes" id="UP000076078"/>
    </source>
</evidence>
<dbReference type="GO" id="GO:0006260">
    <property type="term" value="P:DNA replication"/>
    <property type="evidence" value="ECO:0007669"/>
    <property type="project" value="InterPro"/>
</dbReference>
<evidence type="ECO:0000259" key="2">
    <source>
        <dbReference type="PROSITE" id="PS51819"/>
    </source>
</evidence>